<feature type="transmembrane region" description="Helical" evidence="1">
    <location>
        <begin position="5"/>
        <end position="23"/>
    </location>
</feature>
<name>A0A5B9FTR7_9FLAO</name>
<dbReference type="KEGG" id="fak:FUA48_05265"/>
<keyword evidence="3" id="KW-1185">Reference proteome</keyword>
<evidence type="ECO:0000313" key="3">
    <source>
        <dbReference type="Proteomes" id="UP000321222"/>
    </source>
</evidence>
<gene>
    <name evidence="2" type="ORF">FUA48_05265</name>
</gene>
<keyword evidence="1" id="KW-0812">Transmembrane</keyword>
<dbReference type="AlphaFoldDB" id="A0A5B9FTR7"/>
<evidence type="ECO:0000313" key="2">
    <source>
        <dbReference type="EMBL" id="QEE49008.1"/>
    </source>
</evidence>
<dbReference type="RefSeq" id="WP_147582575.1">
    <property type="nucleotide sequence ID" value="NZ_CP042831.1"/>
</dbReference>
<keyword evidence="1" id="KW-0472">Membrane</keyword>
<dbReference type="OrthoDB" id="1441958at2"/>
<sequence>MKKFFYITATGMFIISIYLYIQFNKAVNVDESCFTSDFEEVFGDKHLELNKIYDFSQILNCKEWDKMIIVGGPRANRTTIFLREGIALPEIEYGDRGSDSLLFYIINDGKLINTPIGYWNDYFLYFQDFNDCDYVILNKNDAVFKCIFLDYIGSRETLTFELVSKPNTD</sequence>
<reference evidence="2 3" key="1">
    <citation type="submission" date="2019-08" db="EMBL/GenBank/DDBJ databases">
        <title>Flavobacterium alkalisoli sp. nov., isolated from rhizosphere soil of Suaeda salsa.</title>
        <authorList>
            <person name="Sun J.-Q."/>
            <person name="Xu L."/>
        </authorList>
    </citation>
    <scope>NUCLEOTIDE SEQUENCE [LARGE SCALE GENOMIC DNA]</scope>
    <source>
        <strain evidence="2 3">XS-5</strain>
    </source>
</reference>
<keyword evidence="1" id="KW-1133">Transmembrane helix</keyword>
<protein>
    <submittedName>
        <fullName evidence="2">Uncharacterized protein</fullName>
    </submittedName>
</protein>
<dbReference type="EMBL" id="CP042831">
    <property type="protein sequence ID" value="QEE49008.1"/>
    <property type="molecule type" value="Genomic_DNA"/>
</dbReference>
<organism evidence="2 3">
    <name type="scientific">Flavobacterium alkalisoli</name>
    <dbReference type="NCBI Taxonomy" id="2602769"/>
    <lineage>
        <taxon>Bacteria</taxon>
        <taxon>Pseudomonadati</taxon>
        <taxon>Bacteroidota</taxon>
        <taxon>Flavobacteriia</taxon>
        <taxon>Flavobacteriales</taxon>
        <taxon>Flavobacteriaceae</taxon>
        <taxon>Flavobacterium</taxon>
    </lineage>
</organism>
<dbReference type="Proteomes" id="UP000321222">
    <property type="component" value="Chromosome"/>
</dbReference>
<accession>A0A5B9FTR7</accession>
<proteinExistence type="predicted"/>
<evidence type="ECO:0000256" key="1">
    <source>
        <dbReference type="SAM" id="Phobius"/>
    </source>
</evidence>